<proteinExistence type="predicted"/>
<evidence type="ECO:0000313" key="2">
    <source>
        <dbReference type="Proteomes" id="UP001152888"/>
    </source>
</evidence>
<protein>
    <submittedName>
        <fullName evidence="1">Uncharacterized protein</fullName>
    </submittedName>
</protein>
<dbReference type="AlphaFoldDB" id="A0A9P0K5M7"/>
<keyword evidence="2" id="KW-1185">Reference proteome</keyword>
<comment type="caution">
    <text evidence="1">The sequence shown here is derived from an EMBL/GenBank/DDBJ whole genome shotgun (WGS) entry which is preliminary data.</text>
</comment>
<sequence>MYHRDYAPAQTRHLAMANIGTSGLNPEDTGLPNVAGDPRGERLAVTAADAIGMGLIPNMQ</sequence>
<organism evidence="1 2">
    <name type="scientific">Acanthoscelides obtectus</name>
    <name type="common">Bean weevil</name>
    <name type="synonym">Bruchus obtectus</name>
    <dbReference type="NCBI Taxonomy" id="200917"/>
    <lineage>
        <taxon>Eukaryota</taxon>
        <taxon>Metazoa</taxon>
        <taxon>Ecdysozoa</taxon>
        <taxon>Arthropoda</taxon>
        <taxon>Hexapoda</taxon>
        <taxon>Insecta</taxon>
        <taxon>Pterygota</taxon>
        <taxon>Neoptera</taxon>
        <taxon>Endopterygota</taxon>
        <taxon>Coleoptera</taxon>
        <taxon>Polyphaga</taxon>
        <taxon>Cucujiformia</taxon>
        <taxon>Chrysomeloidea</taxon>
        <taxon>Chrysomelidae</taxon>
        <taxon>Bruchinae</taxon>
        <taxon>Bruchini</taxon>
        <taxon>Acanthoscelides</taxon>
    </lineage>
</organism>
<name>A0A9P0K5M7_ACAOB</name>
<gene>
    <name evidence="1" type="ORF">ACAOBT_LOCUS5576</name>
</gene>
<accession>A0A9P0K5M7</accession>
<dbReference type="EMBL" id="CAKOFQ010006713">
    <property type="protein sequence ID" value="CAH1964071.1"/>
    <property type="molecule type" value="Genomic_DNA"/>
</dbReference>
<dbReference type="Proteomes" id="UP001152888">
    <property type="component" value="Unassembled WGS sequence"/>
</dbReference>
<evidence type="ECO:0000313" key="1">
    <source>
        <dbReference type="EMBL" id="CAH1964071.1"/>
    </source>
</evidence>
<reference evidence="1" key="1">
    <citation type="submission" date="2022-03" db="EMBL/GenBank/DDBJ databases">
        <authorList>
            <person name="Sayadi A."/>
        </authorList>
    </citation>
    <scope>NUCLEOTIDE SEQUENCE</scope>
</reference>